<dbReference type="CDD" id="cd02516">
    <property type="entry name" value="CDP-ME_synthetase"/>
    <property type="match status" value="1"/>
</dbReference>
<comment type="similarity">
    <text evidence="12">Belongs to the IspD/TarI cytidylyltransferase family. TarI subfamily.</text>
</comment>
<evidence type="ECO:0000256" key="8">
    <source>
        <dbReference type="ARBA" id="ARBA00023229"/>
    </source>
</evidence>
<keyword evidence="9" id="KW-0961">Cell wall biogenesis/degradation</keyword>
<organism evidence="14 15">
    <name type="scientific">Macrococcus brunensis</name>
    <dbReference type="NCBI Taxonomy" id="198483"/>
    <lineage>
        <taxon>Bacteria</taxon>
        <taxon>Bacillati</taxon>
        <taxon>Bacillota</taxon>
        <taxon>Bacilli</taxon>
        <taxon>Bacillales</taxon>
        <taxon>Staphylococcaceae</taxon>
        <taxon>Macrococcus</taxon>
    </lineage>
</organism>
<dbReference type="PANTHER" id="PTHR32125">
    <property type="entry name" value="2-C-METHYL-D-ERYTHRITOL 4-PHOSPHATE CYTIDYLYLTRANSFERASE, CHLOROPLASTIC"/>
    <property type="match status" value="1"/>
</dbReference>
<evidence type="ECO:0000256" key="7">
    <source>
        <dbReference type="ARBA" id="ARBA00022944"/>
    </source>
</evidence>
<feature type="site" description="Positions MEP for the nucleophilic attack" evidence="13">
    <location>
        <position position="206"/>
    </location>
</feature>
<evidence type="ECO:0000256" key="1">
    <source>
        <dbReference type="ARBA" id="ARBA00001282"/>
    </source>
</evidence>
<dbReference type="InterPro" id="IPR034683">
    <property type="entry name" value="IspD/TarI"/>
</dbReference>
<evidence type="ECO:0000256" key="3">
    <source>
        <dbReference type="ARBA" id="ARBA00004837"/>
    </source>
</evidence>
<evidence type="ECO:0000256" key="12">
    <source>
        <dbReference type="ARBA" id="ARBA00061485"/>
    </source>
</evidence>
<dbReference type="InterPro" id="IPR018294">
    <property type="entry name" value="ISPD_synthase_CS"/>
</dbReference>
<comment type="caution">
    <text evidence="14">The sequence shown here is derived from an EMBL/GenBank/DDBJ whole genome shotgun (WGS) entry which is preliminary data.</text>
</comment>
<evidence type="ECO:0000256" key="10">
    <source>
        <dbReference type="ARBA" id="ARBA00049484"/>
    </source>
</evidence>
<dbReference type="InterPro" id="IPR001228">
    <property type="entry name" value="IspD"/>
</dbReference>
<dbReference type="GO" id="GO:0071555">
    <property type="term" value="P:cell wall organization"/>
    <property type="evidence" value="ECO:0007669"/>
    <property type="project" value="UniProtKB-KW"/>
</dbReference>
<comment type="pathway">
    <text evidence="2 13">Isoprenoid biosynthesis; isopentenyl diphosphate biosynthesis via DXP pathway; isopentenyl diphosphate from 1-deoxy-D-xylulose 5-phosphate: step 2/6.</text>
</comment>
<dbReference type="UniPathway" id="UPA00056">
    <property type="reaction ID" value="UER00093"/>
</dbReference>
<evidence type="ECO:0000313" key="15">
    <source>
        <dbReference type="Proteomes" id="UP000295310"/>
    </source>
</evidence>
<dbReference type="SUPFAM" id="SSF53448">
    <property type="entry name" value="Nucleotide-diphospho-sugar transferases"/>
    <property type="match status" value="1"/>
</dbReference>
<dbReference type="InterPro" id="IPR050088">
    <property type="entry name" value="IspD/TarI_cytidylyltransf_bact"/>
</dbReference>
<keyword evidence="8 13" id="KW-0414">Isoprene biosynthesis</keyword>
<keyword evidence="5 13" id="KW-0808">Transferase</keyword>
<evidence type="ECO:0000256" key="9">
    <source>
        <dbReference type="ARBA" id="ARBA00023316"/>
    </source>
</evidence>
<name>A0A4R6BDT8_9STAP</name>
<protein>
    <recommendedName>
        <fullName evidence="13">2-C-methyl-D-erythritol 4-phosphate cytidylyltransferase</fullName>
        <ecNumber evidence="13">2.7.7.60</ecNumber>
    </recommendedName>
    <alternativeName>
        <fullName evidence="13">4-diphosphocytidyl-2C-methyl-D-erythritol synthase</fullName>
    </alternativeName>
    <alternativeName>
        <fullName evidence="13">MEP cytidylyltransferase</fullName>
        <shortName evidence="13">MCT</shortName>
    </alternativeName>
</protein>
<dbReference type="NCBIfam" id="TIGR00453">
    <property type="entry name" value="ispD"/>
    <property type="match status" value="1"/>
</dbReference>
<keyword evidence="6 13" id="KW-0548">Nucleotidyltransferase</keyword>
<evidence type="ECO:0000256" key="11">
    <source>
        <dbReference type="ARBA" id="ARBA00056549"/>
    </source>
</evidence>
<comment type="similarity">
    <text evidence="4 13">Belongs to the IspD/TarI cytidylyltransferase family. IspD subfamily.</text>
</comment>
<evidence type="ECO:0000256" key="2">
    <source>
        <dbReference type="ARBA" id="ARBA00004787"/>
    </source>
</evidence>
<dbReference type="GO" id="GO:0047349">
    <property type="term" value="F:D-ribitol-5-phosphate cytidylyltransferase activity"/>
    <property type="evidence" value="ECO:0007669"/>
    <property type="project" value="UniProtKB-EC"/>
</dbReference>
<sequence length="229" mass="25567">MMYTVIIPAAGQGKRMGSDKNKVLLELKHRPVIFHTVSRFEQDTSCNAIYLAARQEELTELTDILQGFTKVKGLVIGGSERQYSIHNVLKTIPPCAVVMVHDAARPFVSHETLTQLYDGALARKAVIAAVQVKDTIKVVNELVIDHTLDRTTLWQVQTPQAFTYDLLLEAYNQAERDGFLGTDDASLVERLGQPVSVVVSDYDNIKLTTPEDLYFAEAIMKKRGIECSE</sequence>
<evidence type="ECO:0000256" key="5">
    <source>
        <dbReference type="ARBA" id="ARBA00022679"/>
    </source>
</evidence>
<dbReference type="HAMAP" id="MF_00108">
    <property type="entry name" value="IspD"/>
    <property type="match status" value="1"/>
</dbReference>
<dbReference type="GO" id="GO:0050518">
    <property type="term" value="F:2-C-methyl-D-erythritol 4-phosphate cytidylyltransferase activity"/>
    <property type="evidence" value="ECO:0007669"/>
    <property type="project" value="UniProtKB-UniRule"/>
</dbReference>
<dbReference type="Gene3D" id="3.90.550.10">
    <property type="entry name" value="Spore Coat Polysaccharide Biosynthesis Protein SpsA, Chain A"/>
    <property type="match status" value="1"/>
</dbReference>
<feature type="site" description="Transition state stabilizer" evidence="13">
    <location>
        <position position="15"/>
    </location>
</feature>
<comment type="catalytic activity">
    <reaction evidence="1 13">
        <text>2-C-methyl-D-erythritol 4-phosphate + CTP + H(+) = 4-CDP-2-C-methyl-D-erythritol + diphosphate</text>
        <dbReference type="Rhea" id="RHEA:13429"/>
        <dbReference type="ChEBI" id="CHEBI:15378"/>
        <dbReference type="ChEBI" id="CHEBI:33019"/>
        <dbReference type="ChEBI" id="CHEBI:37563"/>
        <dbReference type="ChEBI" id="CHEBI:57823"/>
        <dbReference type="ChEBI" id="CHEBI:58262"/>
        <dbReference type="EC" id="2.7.7.60"/>
    </reaction>
</comment>
<dbReference type="EC" id="2.7.7.60" evidence="13"/>
<evidence type="ECO:0000313" key="14">
    <source>
        <dbReference type="EMBL" id="TDL97909.1"/>
    </source>
</evidence>
<reference evidence="14 15" key="1">
    <citation type="submission" date="2019-01" db="EMBL/GenBank/DDBJ databases">
        <title>Draft genome sequences of the type strains of six Macrococcus species.</title>
        <authorList>
            <person name="Mazhar S."/>
            <person name="Altermann E."/>
            <person name="Hill C."/>
            <person name="Mcauliffe O."/>
        </authorList>
    </citation>
    <scope>NUCLEOTIDE SEQUENCE [LARGE SCALE GENOMIC DNA]</scope>
    <source>
        <strain evidence="14 15">CCM4811</strain>
    </source>
</reference>
<proteinExistence type="inferred from homology"/>
<dbReference type="PROSITE" id="PS01295">
    <property type="entry name" value="ISPD"/>
    <property type="match status" value="1"/>
</dbReference>
<comment type="pathway">
    <text evidence="3">Cell wall biogenesis; poly(ribitol phosphate) teichoic acid biosynthesis.</text>
</comment>
<comment type="catalytic activity">
    <reaction evidence="10">
        <text>D-ribitol 5-phosphate + CTP + H(+) = CDP-L-ribitol + diphosphate</text>
        <dbReference type="Rhea" id="RHEA:12456"/>
        <dbReference type="ChEBI" id="CHEBI:15378"/>
        <dbReference type="ChEBI" id="CHEBI:33019"/>
        <dbReference type="ChEBI" id="CHEBI:37563"/>
        <dbReference type="ChEBI" id="CHEBI:57608"/>
        <dbReference type="ChEBI" id="CHEBI:57695"/>
        <dbReference type="EC" id="2.7.7.40"/>
    </reaction>
</comment>
<dbReference type="GO" id="GO:0019350">
    <property type="term" value="P:teichoic acid biosynthetic process"/>
    <property type="evidence" value="ECO:0007669"/>
    <property type="project" value="UniProtKB-KW"/>
</dbReference>
<evidence type="ECO:0000256" key="13">
    <source>
        <dbReference type="HAMAP-Rule" id="MF_00108"/>
    </source>
</evidence>
<feature type="site" description="Positions MEP for the nucleophilic attack" evidence="13">
    <location>
        <position position="150"/>
    </location>
</feature>
<evidence type="ECO:0000256" key="4">
    <source>
        <dbReference type="ARBA" id="ARBA00009789"/>
    </source>
</evidence>
<dbReference type="EMBL" id="SCWA01000008">
    <property type="protein sequence ID" value="TDL97909.1"/>
    <property type="molecule type" value="Genomic_DNA"/>
</dbReference>
<dbReference type="PANTHER" id="PTHR32125:SF4">
    <property type="entry name" value="2-C-METHYL-D-ERYTHRITOL 4-PHOSPHATE CYTIDYLYLTRANSFERASE, CHLOROPLASTIC"/>
    <property type="match status" value="1"/>
</dbReference>
<dbReference type="AlphaFoldDB" id="A0A4R6BDT8"/>
<dbReference type="GO" id="GO:0019288">
    <property type="term" value="P:isopentenyl diphosphate biosynthetic process, methylerythritol 4-phosphate pathway"/>
    <property type="evidence" value="ECO:0007669"/>
    <property type="project" value="UniProtKB-UniRule"/>
</dbReference>
<accession>A0A4R6BDT8</accession>
<dbReference type="InterPro" id="IPR029044">
    <property type="entry name" value="Nucleotide-diphossugar_trans"/>
</dbReference>
<dbReference type="OrthoDB" id="9806837at2"/>
<dbReference type="Pfam" id="PF01128">
    <property type="entry name" value="IspD"/>
    <property type="match status" value="1"/>
</dbReference>
<comment type="function">
    <text evidence="11">Catalyzes the transfer of the cytidylyl group of CTP to D-ribitol 5-phosphate.</text>
</comment>
<keyword evidence="7" id="KW-0777">Teichoic acid biosynthesis</keyword>
<dbReference type="FunFam" id="3.90.550.10:FF:000003">
    <property type="entry name" value="2-C-methyl-D-erythritol 4-phosphate cytidylyltransferase"/>
    <property type="match status" value="1"/>
</dbReference>
<dbReference type="Proteomes" id="UP000295310">
    <property type="component" value="Unassembled WGS sequence"/>
</dbReference>
<keyword evidence="15" id="KW-1185">Reference proteome</keyword>
<comment type="function">
    <text evidence="13">Catalyzes the formation of 4-diphosphocytidyl-2-C-methyl-D-erythritol from CTP and 2-C-methyl-D-erythritol 4-phosphate (MEP).</text>
</comment>
<evidence type="ECO:0000256" key="6">
    <source>
        <dbReference type="ARBA" id="ARBA00022695"/>
    </source>
</evidence>
<feature type="site" description="Transition state stabilizer" evidence="13">
    <location>
        <position position="22"/>
    </location>
</feature>
<gene>
    <name evidence="13 14" type="primary">ispD</name>
    <name evidence="14" type="ORF">ERX27_05460</name>
</gene>